<reference evidence="2" key="1">
    <citation type="submission" date="2023-11" db="EMBL/GenBank/DDBJ databases">
        <authorList>
            <person name="Alioto T."/>
            <person name="Alioto T."/>
            <person name="Gomez Garrido J."/>
        </authorList>
    </citation>
    <scope>NUCLEOTIDE SEQUENCE</scope>
</reference>
<accession>A0AAI8YX66</accession>
<dbReference type="InterPro" id="IPR013096">
    <property type="entry name" value="Cupin_2"/>
</dbReference>
<gene>
    <name evidence="2" type="ORF">LECACI_7A003631</name>
</gene>
<feature type="domain" description="Cupin type-2" evidence="1">
    <location>
        <begin position="158"/>
        <end position="209"/>
    </location>
</feature>
<proteinExistence type="predicted"/>
<organism evidence="2 3">
    <name type="scientific">Lecanosticta acicola</name>
    <dbReference type="NCBI Taxonomy" id="111012"/>
    <lineage>
        <taxon>Eukaryota</taxon>
        <taxon>Fungi</taxon>
        <taxon>Dikarya</taxon>
        <taxon>Ascomycota</taxon>
        <taxon>Pezizomycotina</taxon>
        <taxon>Dothideomycetes</taxon>
        <taxon>Dothideomycetidae</taxon>
        <taxon>Mycosphaerellales</taxon>
        <taxon>Mycosphaerellaceae</taxon>
        <taxon>Lecanosticta</taxon>
    </lineage>
</organism>
<evidence type="ECO:0000313" key="3">
    <source>
        <dbReference type="Proteomes" id="UP001296104"/>
    </source>
</evidence>
<dbReference type="InterPro" id="IPR011051">
    <property type="entry name" value="RmlC_Cupin_sf"/>
</dbReference>
<dbReference type="Gene3D" id="2.60.120.10">
    <property type="entry name" value="Jelly Rolls"/>
    <property type="match status" value="2"/>
</dbReference>
<keyword evidence="3" id="KW-1185">Reference proteome</keyword>
<sequence>MAIESAEILLPSKNIAQDIDFWTSPDLGFRTDQIYPADDPRVVLLSGHGLRLRLDKTATKTTAPGTINLLTHDPTCEGKTLTSPSGTLLVYVSADIQFPQPPTEHTFRIGRLADKGCSPWIIGRAGMAYRDLIPTRLGGAIIASHIRIPTAGPVPDRVHYHAVGFQLIYCVSGWVRVVYEDQGEPFVLHAGDCVIQPPRIRHRVLESGDGLQVLEVGVPAEHMTCFDREMELPTAGGPGGRGEREWEGQRFVRSLAEDAVWGEWRVGGFECRETGIGEGTKGVAGVKVVRPVREEAVHAAAAGVVTSHDSDILFTFVLAGSCSLQAEGQGVHSLTEGDAYTLPPGHKTSLLHCSEDLSLLEVSLPADFKTVEYPDEKL</sequence>
<evidence type="ECO:0000259" key="1">
    <source>
        <dbReference type="Pfam" id="PF07883"/>
    </source>
</evidence>
<evidence type="ECO:0000313" key="2">
    <source>
        <dbReference type="EMBL" id="CAK3973406.1"/>
    </source>
</evidence>
<dbReference type="SUPFAM" id="SSF51182">
    <property type="entry name" value="RmlC-like cupins"/>
    <property type="match status" value="1"/>
</dbReference>
<dbReference type="Proteomes" id="UP001296104">
    <property type="component" value="Unassembled WGS sequence"/>
</dbReference>
<name>A0AAI8YX66_9PEZI</name>
<dbReference type="InterPro" id="IPR014710">
    <property type="entry name" value="RmlC-like_jellyroll"/>
</dbReference>
<dbReference type="EMBL" id="CAVMBE010000018">
    <property type="protein sequence ID" value="CAK3973406.1"/>
    <property type="molecule type" value="Genomic_DNA"/>
</dbReference>
<dbReference type="CDD" id="cd06980">
    <property type="entry name" value="cupin_bxe_c0505"/>
    <property type="match status" value="1"/>
</dbReference>
<protein>
    <recommendedName>
        <fullName evidence="1">Cupin type-2 domain-containing protein</fullName>
    </recommendedName>
</protein>
<dbReference type="Pfam" id="PF07883">
    <property type="entry name" value="Cupin_2"/>
    <property type="match status" value="1"/>
</dbReference>
<comment type="caution">
    <text evidence="2">The sequence shown here is derived from an EMBL/GenBank/DDBJ whole genome shotgun (WGS) entry which is preliminary data.</text>
</comment>
<dbReference type="AlphaFoldDB" id="A0AAI8YX66"/>